<dbReference type="Proteomes" id="UP000002895">
    <property type="component" value="Chromosome"/>
</dbReference>
<dbReference type="KEGG" id="ehr:EHR_13160"/>
<dbReference type="Pfam" id="PF00746">
    <property type="entry name" value="Gram_pos_anchor"/>
    <property type="match status" value="1"/>
</dbReference>
<reference evidence="8 9" key="1">
    <citation type="journal article" date="2012" name="J. Bacteriol.">
        <title>Genome sequence of Enterococcus hirae (Streptococcus faecalis) ATCC 9790, a model organism for the study of ion transport, bioenergetics, and copper homeostasis.</title>
        <authorList>
            <person name="Gaechter T."/>
            <person name="Wunderlin C."/>
            <person name="Schmidheini T."/>
            <person name="Solioz M."/>
        </authorList>
    </citation>
    <scope>NUCLEOTIDE SEQUENCE [LARGE SCALE GENOMIC DNA]</scope>
    <source>
        <strain evidence="9">ATCC 9790 / DSM 20160 / JCM 8729 / LMG 6399 / NBRC 3181 / NCIMB 6459 / NCDO 1258 / NCTC 12367 / WDCM 00089 / R</strain>
    </source>
</reference>
<accession>I6T0V9</accession>
<evidence type="ECO:0000313" key="9">
    <source>
        <dbReference type="Proteomes" id="UP000002895"/>
    </source>
</evidence>
<feature type="signal peptide" evidence="6">
    <location>
        <begin position="1"/>
        <end position="21"/>
    </location>
</feature>
<evidence type="ECO:0000313" key="8">
    <source>
        <dbReference type="EMBL" id="AFM71492.1"/>
    </source>
</evidence>
<dbReference type="NCBIfam" id="TIGR01167">
    <property type="entry name" value="LPXTG_anchor"/>
    <property type="match status" value="1"/>
</dbReference>
<evidence type="ECO:0000256" key="1">
    <source>
        <dbReference type="ARBA" id="ARBA00022512"/>
    </source>
</evidence>
<keyword evidence="4" id="KW-0572">Peptidoglycan-anchor</keyword>
<keyword evidence="1" id="KW-0134">Cell wall</keyword>
<keyword evidence="5" id="KW-0812">Transmembrane</keyword>
<proteinExistence type="predicted"/>
<gene>
    <name evidence="8" type="ordered locus">EHR_13160</name>
</gene>
<evidence type="ECO:0000256" key="5">
    <source>
        <dbReference type="SAM" id="Phobius"/>
    </source>
</evidence>
<evidence type="ECO:0000259" key="7">
    <source>
        <dbReference type="Pfam" id="PF00746"/>
    </source>
</evidence>
<evidence type="ECO:0000256" key="3">
    <source>
        <dbReference type="ARBA" id="ARBA00022729"/>
    </source>
</evidence>
<evidence type="ECO:0000256" key="2">
    <source>
        <dbReference type="ARBA" id="ARBA00022525"/>
    </source>
</evidence>
<feature type="domain" description="Gram-positive cocci surface proteins LPxTG" evidence="7">
    <location>
        <begin position="71"/>
        <end position="101"/>
    </location>
</feature>
<feature type="transmembrane region" description="Helical" evidence="5">
    <location>
        <begin position="83"/>
        <end position="103"/>
    </location>
</feature>
<protein>
    <recommendedName>
        <fullName evidence="7">Gram-positive cocci surface proteins LPxTG domain-containing protein</fullName>
    </recommendedName>
</protein>
<evidence type="ECO:0000256" key="6">
    <source>
        <dbReference type="SAM" id="SignalP"/>
    </source>
</evidence>
<name>I6T0V9_ENTHA</name>
<dbReference type="EMBL" id="CP003504">
    <property type="protein sequence ID" value="AFM71492.1"/>
    <property type="molecule type" value="Genomic_DNA"/>
</dbReference>
<keyword evidence="5" id="KW-0472">Membrane</keyword>
<dbReference type="eggNOG" id="ENOG50307UW">
    <property type="taxonomic scope" value="Bacteria"/>
</dbReference>
<dbReference type="InterPro" id="IPR019931">
    <property type="entry name" value="LPXTG_anchor"/>
</dbReference>
<feature type="chain" id="PRO_5003706019" description="Gram-positive cocci surface proteins LPxTG domain-containing protein" evidence="6">
    <location>
        <begin position="22"/>
        <end position="113"/>
    </location>
</feature>
<organism evidence="8 9">
    <name type="scientific">Enterococcus hirae (strain ATCC 9790 / DSM 20160 / JCM 8729 / LMG 6399 / NBRC 3181 / NCIMB 6459 / NCDO 1258 / NCTC 12367 / WDCM 00089 / R)</name>
    <dbReference type="NCBI Taxonomy" id="768486"/>
    <lineage>
        <taxon>Bacteria</taxon>
        <taxon>Bacillati</taxon>
        <taxon>Bacillota</taxon>
        <taxon>Bacilli</taxon>
        <taxon>Lactobacillales</taxon>
        <taxon>Enterococcaceae</taxon>
        <taxon>Enterococcus</taxon>
    </lineage>
</organism>
<evidence type="ECO:0000256" key="4">
    <source>
        <dbReference type="ARBA" id="ARBA00023088"/>
    </source>
</evidence>
<keyword evidence="3 6" id="KW-0732">Signal</keyword>
<keyword evidence="2" id="KW-0964">Secreted</keyword>
<keyword evidence="5" id="KW-1133">Transmembrane helix</keyword>
<dbReference type="HOGENOM" id="CLU_2329424_0_0_9"/>
<sequence>MMYYLIGVLMVSLFITTNCHAQTTNEQTIQVEAIIGVWDADADASTIDNVSDAGTKEKATITITPSDSGSSKKVRLPQTGEQLSVYMMLLGTIVSLFSTVMLIELNREKNYIM</sequence>
<dbReference type="PATRIC" id="fig|768486.3.peg.2497"/>
<keyword evidence="9" id="KW-1185">Reference proteome</keyword>
<dbReference type="AlphaFoldDB" id="I6T0V9"/>